<keyword evidence="2" id="KW-1185">Reference proteome</keyword>
<gene>
    <name evidence="1" type="ORF">LEP1GSC035_3141</name>
</gene>
<dbReference type="EMBL" id="AHMH02000027">
    <property type="protein sequence ID" value="EMN02097.1"/>
    <property type="molecule type" value="Genomic_DNA"/>
</dbReference>
<organism evidence="1 2">
    <name type="scientific">Leptospira noguchii str. 2007001578</name>
    <dbReference type="NCBI Taxonomy" id="1049974"/>
    <lineage>
        <taxon>Bacteria</taxon>
        <taxon>Pseudomonadati</taxon>
        <taxon>Spirochaetota</taxon>
        <taxon>Spirochaetia</taxon>
        <taxon>Leptospirales</taxon>
        <taxon>Leptospiraceae</taxon>
        <taxon>Leptospira</taxon>
    </lineage>
</organism>
<proteinExistence type="predicted"/>
<reference evidence="1 2" key="1">
    <citation type="submission" date="2013-01" db="EMBL/GenBank/DDBJ databases">
        <authorList>
            <person name="Harkins D.M."/>
            <person name="Durkin A.S."/>
            <person name="Brinkac L.M."/>
            <person name="Haft D.H."/>
            <person name="Selengut J.D."/>
            <person name="Sanka R."/>
            <person name="DePew J."/>
            <person name="Purushe J."/>
            <person name="Whelen A.C."/>
            <person name="Vinetz J.M."/>
            <person name="Sutton G.G."/>
            <person name="Nierman W.C."/>
            <person name="Fouts D.E."/>
        </authorList>
    </citation>
    <scope>NUCLEOTIDE SEQUENCE [LARGE SCALE GENOMIC DNA]</scope>
    <source>
        <strain evidence="1 2">2007001578</strain>
    </source>
</reference>
<evidence type="ECO:0000313" key="2">
    <source>
        <dbReference type="Proteomes" id="UP000012099"/>
    </source>
</evidence>
<dbReference type="Proteomes" id="UP000012099">
    <property type="component" value="Unassembled WGS sequence"/>
</dbReference>
<protein>
    <submittedName>
        <fullName evidence="1">Uncharacterized protein</fullName>
    </submittedName>
</protein>
<sequence>MKRFFGFSSNLMASEFWRSVLWEFLGKVLRFDRLKIESRSLFLNTVFTTRTYEDSAKLLTTEFAKK</sequence>
<evidence type="ECO:0000313" key="1">
    <source>
        <dbReference type="EMBL" id="EMN02097.1"/>
    </source>
</evidence>
<name>A0ABN0J546_9LEPT</name>
<comment type="caution">
    <text evidence="1">The sequence shown here is derived from an EMBL/GenBank/DDBJ whole genome shotgun (WGS) entry which is preliminary data.</text>
</comment>
<accession>A0ABN0J546</accession>